<dbReference type="InterPro" id="IPR001547">
    <property type="entry name" value="Glyco_hydro_5"/>
</dbReference>
<evidence type="ECO:0000256" key="6">
    <source>
        <dbReference type="ARBA" id="ARBA00023326"/>
    </source>
</evidence>
<dbReference type="EMBL" id="JAMZEL010000002">
    <property type="protein sequence ID" value="MCP1382528.1"/>
    <property type="molecule type" value="Genomic_DNA"/>
</dbReference>
<name>A0ABT1FP34_9BACT</name>
<dbReference type="PANTHER" id="PTHR31297">
    <property type="entry name" value="GLUCAN ENDO-1,6-BETA-GLUCOSIDASE B"/>
    <property type="match status" value="1"/>
</dbReference>
<evidence type="ECO:0000259" key="8">
    <source>
        <dbReference type="Pfam" id="PF00150"/>
    </source>
</evidence>
<accession>A0ABT1FP34</accession>
<dbReference type="RefSeq" id="WP_253526772.1">
    <property type="nucleotide sequence ID" value="NZ_JAMZEL010000002.1"/>
</dbReference>
<dbReference type="Proteomes" id="UP001204772">
    <property type="component" value="Unassembled WGS sequence"/>
</dbReference>
<gene>
    <name evidence="9" type="ORF">NCI00_08845</name>
</gene>
<evidence type="ECO:0000256" key="4">
    <source>
        <dbReference type="ARBA" id="ARBA00023277"/>
    </source>
</evidence>
<dbReference type="GO" id="GO:0016787">
    <property type="term" value="F:hydrolase activity"/>
    <property type="evidence" value="ECO:0007669"/>
    <property type="project" value="UniProtKB-KW"/>
</dbReference>
<dbReference type="PROSITE" id="PS00659">
    <property type="entry name" value="GLYCOSYL_HYDROL_F5"/>
    <property type="match status" value="1"/>
</dbReference>
<keyword evidence="10" id="KW-1185">Reference proteome</keyword>
<dbReference type="InterPro" id="IPR017853">
    <property type="entry name" value="GH"/>
</dbReference>
<reference evidence="9 10" key="1">
    <citation type="submission" date="2022-06" db="EMBL/GenBank/DDBJ databases">
        <title>Runella sp. S5 genome sequencing.</title>
        <authorList>
            <person name="Park S."/>
        </authorList>
    </citation>
    <scope>NUCLEOTIDE SEQUENCE [LARGE SCALE GENOMIC DNA]</scope>
    <source>
        <strain evidence="9 10">S5</strain>
    </source>
</reference>
<keyword evidence="4" id="KW-0119">Carbohydrate metabolism</keyword>
<organism evidence="9 10">
    <name type="scientific">Runella salmonicolor</name>
    <dbReference type="NCBI Taxonomy" id="2950278"/>
    <lineage>
        <taxon>Bacteria</taxon>
        <taxon>Pseudomonadati</taxon>
        <taxon>Bacteroidota</taxon>
        <taxon>Cytophagia</taxon>
        <taxon>Cytophagales</taxon>
        <taxon>Spirosomataceae</taxon>
        <taxon>Runella</taxon>
    </lineage>
</organism>
<dbReference type="Pfam" id="PF00150">
    <property type="entry name" value="Cellulase"/>
    <property type="match status" value="1"/>
</dbReference>
<dbReference type="InterPro" id="IPR050386">
    <property type="entry name" value="Glycosyl_hydrolase_5"/>
</dbReference>
<feature type="domain" description="Glycoside hydrolase family 5" evidence="8">
    <location>
        <begin position="50"/>
        <end position="351"/>
    </location>
</feature>
<protein>
    <submittedName>
        <fullName evidence="9">Glycoside hydrolase family 5 protein</fullName>
    </submittedName>
</protein>
<evidence type="ECO:0000313" key="10">
    <source>
        <dbReference type="Proteomes" id="UP001204772"/>
    </source>
</evidence>
<dbReference type="SUPFAM" id="SSF51445">
    <property type="entry name" value="(Trans)glycosidases"/>
    <property type="match status" value="1"/>
</dbReference>
<evidence type="ECO:0000256" key="5">
    <source>
        <dbReference type="ARBA" id="ARBA00023295"/>
    </source>
</evidence>
<comment type="similarity">
    <text evidence="1 7">Belongs to the glycosyl hydrolase 5 (cellulase A) family.</text>
</comment>
<evidence type="ECO:0000256" key="3">
    <source>
        <dbReference type="ARBA" id="ARBA00023001"/>
    </source>
</evidence>
<keyword evidence="5 7" id="KW-0326">Glycosidase</keyword>
<keyword evidence="3" id="KW-0136">Cellulose degradation</keyword>
<evidence type="ECO:0000313" key="9">
    <source>
        <dbReference type="EMBL" id="MCP1382528.1"/>
    </source>
</evidence>
<proteinExistence type="inferred from homology"/>
<dbReference type="InterPro" id="IPR018087">
    <property type="entry name" value="Glyco_hydro_5_CS"/>
</dbReference>
<comment type="caution">
    <text evidence="9">The sequence shown here is derived from an EMBL/GenBank/DDBJ whole genome shotgun (WGS) entry which is preliminary data.</text>
</comment>
<evidence type="ECO:0000256" key="1">
    <source>
        <dbReference type="ARBA" id="ARBA00005641"/>
    </source>
</evidence>
<sequence length="492" mass="55836">MKLGKGINYSRYCWQWRGTFDNPVINHNGTDYMDAGVPGRDQISASRIAEATAHVALIKKLGFDTVRLPITFHCWAELNNHLIDPNHRYWIVLENMIAACQQHNLKLVICYHHAPTINVVRVLSMWQQIAQRPAVLGASDEVLFEIFNEPNDTIDNTTLHQHYLTIINAIRTIPQHANRWIVVGGNEWNDIGYDDKGLTGFEPLGLPNILYTFHSYEPKAFTNQGLVSEPCFQTTGLSFPFQHPMPTFVASVNCPTSPSGFNEGRFKYDNYDQDEGNGTHFGMATVEFIERRIQDAKGWSIRNGDLPIWCGEWGLHRHIPTIPDDGSIERFMSAMLDSFKTQAIDWCWWDFEGPFTIFDPVPDIVHLPDSFGVVVSTEANVSPLVKTLMVLNERIDFQVTHTGTGGPWTNTSKITFKCIDSEMNIKEYILTVTGRVRLGQPLFFKQTIKKFKPIYPKKLFNFKGYVSNETAMQSAVLTVVHNDGSSFSVAIQ</sequence>
<evidence type="ECO:0000256" key="7">
    <source>
        <dbReference type="RuleBase" id="RU361153"/>
    </source>
</evidence>
<dbReference type="PANTHER" id="PTHR31297:SF41">
    <property type="entry name" value="ENDOGLUCANASE, PUTATIVE (AFU_ORTHOLOGUE AFUA_5G01830)-RELATED"/>
    <property type="match status" value="1"/>
</dbReference>
<evidence type="ECO:0000256" key="2">
    <source>
        <dbReference type="ARBA" id="ARBA00022801"/>
    </source>
</evidence>
<keyword evidence="2 7" id="KW-0378">Hydrolase</keyword>
<dbReference type="Gene3D" id="3.20.20.80">
    <property type="entry name" value="Glycosidases"/>
    <property type="match status" value="1"/>
</dbReference>
<keyword evidence="6" id="KW-0624">Polysaccharide degradation</keyword>